<dbReference type="GO" id="GO:0005794">
    <property type="term" value="C:Golgi apparatus"/>
    <property type="evidence" value="ECO:0007669"/>
    <property type="project" value="TreeGrafter"/>
</dbReference>
<keyword evidence="5 8" id="KW-1133">Transmembrane helix</keyword>
<evidence type="ECO:0000313" key="10">
    <source>
        <dbReference type="Ensembl" id="ENSNNAP00000007263.1"/>
    </source>
</evidence>
<dbReference type="PANTHER" id="PTHR45820:SF1">
    <property type="entry name" value="PROTON-COUPLED ZINC ANTIPORTER SLC30A1"/>
    <property type="match status" value="1"/>
</dbReference>
<keyword evidence="4" id="KW-0862">Zinc</keyword>
<feature type="domain" description="Cation efflux protein transmembrane" evidence="9">
    <location>
        <begin position="34"/>
        <end position="144"/>
    </location>
</feature>
<reference evidence="10" key="1">
    <citation type="submission" date="2025-08" db="UniProtKB">
        <authorList>
            <consortium name="Ensembl"/>
        </authorList>
    </citation>
    <scope>IDENTIFICATION</scope>
</reference>
<evidence type="ECO:0000256" key="5">
    <source>
        <dbReference type="ARBA" id="ARBA00022989"/>
    </source>
</evidence>
<evidence type="ECO:0000256" key="3">
    <source>
        <dbReference type="ARBA" id="ARBA00022692"/>
    </source>
</evidence>
<dbReference type="OMA" id="FGWVRAR"/>
<dbReference type="GO" id="GO:0010312">
    <property type="term" value="P:detoxification of zinc ion"/>
    <property type="evidence" value="ECO:0007669"/>
    <property type="project" value="TreeGrafter"/>
</dbReference>
<accession>A0A8C6VMK7</accession>
<organism evidence="10 11">
    <name type="scientific">Naja naja</name>
    <name type="common">Indian cobra</name>
    <dbReference type="NCBI Taxonomy" id="35670"/>
    <lineage>
        <taxon>Eukaryota</taxon>
        <taxon>Metazoa</taxon>
        <taxon>Chordata</taxon>
        <taxon>Craniata</taxon>
        <taxon>Vertebrata</taxon>
        <taxon>Euteleostomi</taxon>
        <taxon>Lepidosauria</taxon>
        <taxon>Squamata</taxon>
        <taxon>Bifurcata</taxon>
        <taxon>Unidentata</taxon>
        <taxon>Episquamata</taxon>
        <taxon>Toxicofera</taxon>
        <taxon>Serpentes</taxon>
        <taxon>Colubroidea</taxon>
        <taxon>Elapidae</taxon>
        <taxon>Elapinae</taxon>
        <taxon>Naja</taxon>
    </lineage>
</organism>
<sequence length="498" mass="55887">MAPGLRKTPGMPLAFLPSWLVGSSPDFLMGQLYLLVTLFLVEMAASRVTASLLLQTCAFHTLEGALALAVCAMDARLGPEGTDASWKNTFGWSRAPVACTLVSAVLLGALCVALVAEALRRLAEPRLTRHPLALMGIGALAIPIHLAQGGLPWKAPAKMDAGPCCSKRRLVPTAKQETEDLLGHGSSTNSQPWLVKEKEGNTASAAGPWRTLYLGWMVACFAPVAVFLNSLMIYLWWTPCLGHATCLASCPKNPCQSWGTSDVLQPLSVDCWLFYLDPGLAIVVAMAFLWLIWPTLRASALVLLQATPEDLDLWLLERHLHATEGVAAVRELRVWQLDGCSRLVATAHVVCLEVAMFESVIQRVKQVFCEHGVHTVTVEPTWGWTQIRDGGKGPARDPVRGRHVQITQRCWSLRPVYEKGERGEERRIEKRKEKNRKKKKREERNRIENRTEKKGEKKEETRSRIENRIEERRGEDRRKRREERNRIEKRRVLCTTVY</sequence>
<evidence type="ECO:0000256" key="7">
    <source>
        <dbReference type="SAM" id="MobiDB-lite"/>
    </source>
</evidence>
<dbReference type="GO" id="GO:0019855">
    <property type="term" value="F:calcium channel inhibitor activity"/>
    <property type="evidence" value="ECO:0007669"/>
    <property type="project" value="TreeGrafter"/>
</dbReference>
<dbReference type="GO" id="GO:0016020">
    <property type="term" value="C:membrane"/>
    <property type="evidence" value="ECO:0007669"/>
    <property type="project" value="UniProtKB-SubCell"/>
</dbReference>
<dbReference type="Pfam" id="PF01545">
    <property type="entry name" value="Cation_efflux"/>
    <property type="match status" value="1"/>
</dbReference>
<evidence type="ECO:0000256" key="1">
    <source>
        <dbReference type="ARBA" id="ARBA00004141"/>
    </source>
</evidence>
<reference evidence="10" key="2">
    <citation type="submission" date="2025-09" db="UniProtKB">
        <authorList>
            <consortium name="Ensembl"/>
        </authorList>
    </citation>
    <scope>IDENTIFICATION</scope>
</reference>
<protein>
    <recommendedName>
        <fullName evidence="9">Cation efflux protein transmembrane domain-containing protein</fullName>
    </recommendedName>
</protein>
<dbReference type="AlphaFoldDB" id="A0A8C6VMK7"/>
<evidence type="ECO:0000313" key="11">
    <source>
        <dbReference type="Proteomes" id="UP000694559"/>
    </source>
</evidence>
<dbReference type="SUPFAM" id="SSF161111">
    <property type="entry name" value="Cation efflux protein transmembrane domain-like"/>
    <property type="match status" value="1"/>
</dbReference>
<feature type="transmembrane region" description="Helical" evidence="8">
    <location>
        <begin position="52"/>
        <end position="75"/>
    </location>
</feature>
<dbReference type="Gene3D" id="1.20.1510.10">
    <property type="entry name" value="Cation efflux protein transmembrane domain"/>
    <property type="match status" value="1"/>
</dbReference>
<dbReference type="InterPro" id="IPR058533">
    <property type="entry name" value="Cation_efflux_TM"/>
</dbReference>
<dbReference type="GO" id="GO:0006882">
    <property type="term" value="P:intracellular zinc ion homeostasis"/>
    <property type="evidence" value="ECO:0007669"/>
    <property type="project" value="TreeGrafter"/>
</dbReference>
<dbReference type="GO" id="GO:0005783">
    <property type="term" value="C:endoplasmic reticulum"/>
    <property type="evidence" value="ECO:0007669"/>
    <property type="project" value="TreeGrafter"/>
</dbReference>
<dbReference type="GeneTree" id="ENSGT00940000156484"/>
<feature type="region of interest" description="Disordered" evidence="7">
    <location>
        <begin position="424"/>
        <end position="486"/>
    </location>
</feature>
<keyword evidence="3 8" id="KW-0812">Transmembrane</keyword>
<comment type="similarity">
    <text evidence="2">Belongs to the cation diffusion facilitator (CDF) transporter (TC 2.A.4) family. SLC30A subfamily.</text>
</comment>
<feature type="transmembrane region" description="Helical" evidence="8">
    <location>
        <begin position="213"/>
        <end position="237"/>
    </location>
</feature>
<feature type="transmembrane region" description="Helical" evidence="8">
    <location>
        <begin position="95"/>
        <end position="119"/>
    </location>
</feature>
<evidence type="ECO:0000256" key="8">
    <source>
        <dbReference type="SAM" id="Phobius"/>
    </source>
</evidence>
<keyword evidence="11" id="KW-1185">Reference proteome</keyword>
<dbReference type="Ensembl" id="ENSNNAT00000007620.1">
    <property type="protein sequence ID" value="ENSNNAP00000007263.1"/>
    <property type="gene ID" value="ENSNNAG00000004913.1"/>
</dbReference>
<keyword evidence="6 8" id="KW-0472">Membrane</keyword>
<evidence type="ECO:0000256" key="4">
    <source>
        <dbReference type="ARBA" id="ARBA00022833"/>
    </source>
</evidence>
<dbReference type="InterPro" id="IPR027469">
    <property type="entry name" value="Cation_efflux_TMD_sf"/>
</dbReference>
<name>A0A8C6VMK7_NAJNA</name>
<feature type="compositionally biased region" description="Basic and acidic residues" evidence="7">
    <location>
        <begin position="442"/>
        <end position="486"/>
    </location>
</feature>
<feature type="transmembrane region" description="Helical" evidence="8">
    <location>
        <begin position="272"/>
        <end position="293"/>
    </location>
</feature>
<dbReference type="PANTHER" id="PTHR45820">
    <property type="entry name" value="FI23527P1"/>
    <property type="match status" value="1"/>
</dbReference>
<proteinExistence type="inferred from homology"/>
<dbReference type="GO" id="GO:0005385">
    <property type="term" value="F:zinc ion transmembrane transporter activity"/>
    <property type="evidence" value="ECO:0007669"/>
    <property type="project" value="TreeGrafter"/>
</dbReference>
<evidence type="ECO:0000256" key="2">
    <source>
        <dbReference type="ARBA" id="ARBA00008873"/>
    </source>
</evidence>
<comment type="subcellular location">
    <subcellularLocation>
        <location evidence="1">Membrane</location>
        <topology evidence="1">Multi-pass membrane protein</topology>
    </subcellularLocation>
</comment>
<dbReference type="OrthoDB" id="29444at2759"/>
<evidence type="ECO:0000256" key="6">
    <source>
        <dbReference type="ARBA" id="ARBA00023136"/>
    </source>
</evidence>
<dbReference type="Proteomes" id="UP000694559">
    <property type="component" value="Unplaced"/>
</dbReference>
<evidence type="ECO:0000259" key="9">
    <source>
        <dbReference type="Pfam" id="PF01545"/>
    </source>
</evidence>